<dbReference type="Proteomes" id="UP001164278">
    <property type="component" value="Segment"/>
</dbReference>
<organism evidence="1 2">
    <name type="scientific">Leptolyngbya phage Lbo240-yong1</name>
    <dbReference type="NCBI Taxonomy" id="2928836"/>
    <lineage>
        <taxon>Viruses</taxon>
        <taxon>Duplodnaviria</taxon>
        <taxon>Heunggongvirae</taxon>
        <taxon>Uroviricota</taxon>
        <taxon>Caudoviricetes</taxon>
        <taxon>Saffermanviridae</taxon>
        <taxon>Wumpquatrovirus</taxon>
        <taxon>Wumpquatrovirus Lbo240yong1</taxon>
    </lineage>
</organism>
<protein>
    <submittedName>
        <fullName evidence="1">Uncharacterized protein</fullName>
    </submittedName>
</protein>
<proteinExistence type="predicted"/>
<name>A0A9X9E320_9CAUD</name>
<dbReference type="EMBL" id="OM897575">
    <property type="protein sequence ID" value="UOL49080.1"/>
    <property type="molecule type" value="Genomic_DNA"/>
</dbReference>
<reference evidence="1" key="1">
    <citation type="submission" date="2022-03" db="EMBL/GenBank/DDBJ databases">
        <authorList>
            <person name="Li D."/>
            <person name="Zhou Q."/>
            <person name="Cai R."/>
            <person name="Wang F."/>
            <person name="Qian M."/>
            <person name="Liu W."/>
            <person name="Pan L."/>
            <person name="Lin W."/>
            <person name="Tong Y."/>
            <person name="Cao L."/>
        </authorList>
    </citation>
    <scope>NUCLEOTIDE SEQUENCE</scope>
</reference>
<evidence type="ECO:0000313" key="1">
    <source>
        <dbReference type="EMBL" id="UOL49080.1"/>
    </source>
</evidence>
<accession>A0A9X9E320</accession>
<sequence>MQRLKLLAVYVILFVLSHTLSACDPVAEERDRCIKNGDRWDAKTETCFSSTRPKGRW</sequence>
<evidence type="ECO:0000313" key="2">
    <source>
        <dbReference type="Proteomes" id="UP001164278"/>
    </source>
</evidence>
<keyword evidence="2" id="KW-1185">Reference proteome</keyword>